<feature type="coiled-coil region" evidence="1">
    <location>
        <begin position="7"/>
        <end position="45"/>
    </location>
</feature>
<protein>
    <submittedName>
        <fullName evidence="2">Mitochondrial-processing peptidase subunit beta, mitochondrial</fullName>
    </submittedName>
</protein>
<dbReference type="Gene3D" id="3.30.830.10">
    <property type="entry name" value="Metalloenzyme, LuxS/M16 peptidase-like"/>
    <property type="match status" value="1"/>
</dbReference>
<proteinExistence type="predicted"/>
<organism evidence="2 3">
    <name type="scientific">Nicotiana attenuata</name>
    <name type="common">Coyote tobacco</name>
    <dbReference type="NCBI Taxonomy" id="49451"/>
    <lineage>
        <taxon>Eukaryota</taxon>
        <taxon>Viridiplantae</taxon>
        <taxon>Streptophyta</taxon>
        <taxon>Embryophyta</taxon>
        <taxon>Tracheophyta</taxon>
        <taxon>Spermatophyta</taxon>
        <taxon>Magnoliopsida</taxon>
        <taxon>eudicotyledons</taxon>
        <taxon>Gunneridae</taxon>
        <taxon>Pentapetalae</taxon>
        <taxon>asterids</taxon>
        <taxon>lamiids</taxon>
        <taxon>Solanales</taxon>
        <taxon>Solanaceae</taxon>
        <taxon>Nicotianoideae</taxon>
        <taxon>Nicotianeae</taxon>
        <taxon>Nicotiana</taxon>
    </lineage>
</organism>
<evidence type="ECO:0000256" key="1">
    <source>
        <dbReference type="SAM" id="Coils"/>
    </source>
</evidence>
<dbReference type="InterPro" id="IPR011249">
    <property type="entry name" value="Metalloenz_LuxS/M16"/>
</dbReference>
<dbReference type="Proteomes" id="UP000187609">
    <property type="component" value="Unassembled WGS sequence"/>
</dbReference>
<dbReference type="AlphaFoldDB" id="A0A1J6KDQ7"/>
<keyword evidence="3" id="KW-1185">Reference proteome</keyword>
<dbReference type="SUPFAM" id="SSF63411">
    <property type="entry name" value="LuxS/MPP-like metallohydrolase"/>
    <property type="match status" value="1"/>
</dbReference>
<evidence type="ECO:0000313" key="3">
    <source>
        <dbReference type="Proteomes" id="UP000187609"/>
    </source>
</evidence>
<comment type="caution">
    <text evidence="2">The sequence shown here is derived from an EMBL/GenBank/DDBJ whole genome shotgun (WGS) entry which is preliminary data.</text>
</comment>
<name>A0A1J6KDQ7_NICAT</name>
<dbReference type="Gramene" id="OIT20087">
    <property type="protein sequence ID" value="OIT20087"/>
    <property type="gene ID" value="A4A49_39050"/>
</dbReference>
<evidence type="ECO:0000313" key="2">
    <source>
        <dbReference type="EMBL" id="OIT20087.1"/>
    </source>
</evidence>
<dbReference type="GO" id="GO:0046872">
    <property type="term" value="F:metal ion binding"/>
    <property type="evidence" value="ECO:0007669"/>
    <property type="project" value="InterPro"/>
</dbReference>
<dbReference type="EMBL" id="MJEQ01005750">
    <property type="protein sequence ID" value="OIT20087.1"/>
    <property type="molecule type" value="Genomic_DNA"/>
</dbReference>
<dbReference type="STRING" id="49451.A0A1J6KDQ7"/>
<sequence>MDLQEQYENLRARQSDLRVVMEQTQQELREDMDRKQAELIQILRSLKHSIDETHLHLQSKEMAENHRHFQKLEDKLSKKWVKSEESCEYYCKSCSAFCSSRRYYRLKHEDLSLCWKCFKNGKFNLETSPSDSVLIESVVVLEDMCLNNIAHKVLDKMPKPVYGAVESDLDALDDMCLPALFNEAERITNAHKVFDGMTGRDHVKLPMDLVEASILQIGKKRLFDNVSGVKVTEFTASWEDRAKHVLISKIEIIALKYDMVLMAFCYKWHMVPKLQEASFGLLPGIIMAFLLGDLLKMNGYSKQVVAISESTITEGARLCGATKITRVDINFNKFEIRKHRGSELAQKVGIGAFNTNYIDTGFFGLYASARPDCLSNLAHCIMLEISKLCYQVLDVGLTRACNQLESSLKQPCWIVLLNATYSWFPFDPGGYSHP</sequence>
<dbReference type="SMR" id="A0A1J6KDQ7"/>
<reference evidence="2" key="1">
    <citation type="submission" date="2016-11" db="EMBL/GenBank/DDBJ databases">
        <title>The genome of Nicotiana attenuata.</title>
        <authorList>
            <person name="Xu S."/>
            <person name="Brockmoeller T."/>
            <person name="Gaquerel E."/>
            <person name="Navarro A."/>
            <person name="Kuhl H."/>
            <person name="Gase K."/>
            <person name="Ling Z."/>
            <person name="Zhou W."/>
            <person name="Kreitzer C."/>
            <person name="Stanke M."/>
            <person name="Tang H."/>
            <person name="Lyons E."/>
            <person name="Pandey P."/>
            <person name="Pandey S.P."/>
            <person name="Timmermann B."/>
            <person name="Baldwin I.T."/>
        </authorList>
    </citation>
    <scope>NUCLEOTIDE SEQUENCE [LARGE SCALE GENOMIC DNA]</scope>
    <source>
        <strain evidence="2">UT</strain>
    </source>
</reference>
<accession>A0A1J6KDQ7</accession>
<keyword evidence="1" id="KW-0175">Coiled coil</keyword>
<gene>
    <name evidence="2" type="ORF">A4A49_39050</name>
</gene>